<evidence type="ECO:0000259" key="2">
    <source>
        <dbReference type="PROSITE" id="PS50883"/>
    </source>
</evidence>
<name>A0A9X2T3G7_9HYPH</name>
<keyword evidence="1" id="KW-1133">Transmembrane helix</keyword>
<dbReference type="SUPFAM" id="SSF55073">
    <property type="entry name" value="Nucleotide cyclase"/>
    <property type="match status" value="1"/>
</dbReference>
<sequence length="511" mass="57063">MSKAIRDALIVAVVAICAYLLALATNFYDWVHDFLVTNENWQADEIFMALIVVGLAAMGYAVLRLVDLNEEIHRRREAEERAEYAAFHDLVTDLPNRRFVEMKLADVVARKGRFTTVFLLDINDFKQVNDLVGHHGGDQFLAGFAQRLRETAPGALIARQGGDEFVVVSDVAWENVGDLGGRIATVTHKPQNIDGICLETSAAIGFASLSAAGDFATAMLQAEMAMQEAKRRKSSVPCAYDPQMAETLAERLRIETELRDAIANDTLMPYFQPLVRLNNRTVYGFETLARWQRQDGSFVPPDVFIRTAENAGLITDLSDKLLRKACLAARNWPANLILAFNISPRQLSDQFLGNRLLRILKEVDFPPQRLSIEITESAIIRDIGETVRILDQLRAVGVRIALDDFGTGYSSLAQLAQLPLDKIKIDRQFTANFMENDKQSKIVRSVLELGRVLEISMLAEGVETDEQYQMLRAMGCYLGQGYLFGRPMPAEAVPAYLIDSQRNSENVSLAN</sequence>
<dbReference type="RefSeq" id="WP_258734472.1">
    <property type="nucleotide sequence ID" value="NZ_JANTHZ010000012.1"/>
</dbReference>
<dbReference type="SUPFAM" id="SSF141868">
    <property type="entry name" value="EAL domain-like"/>
    <property type="match status" value="1"/>
</dbReference>
<proteinExistence type="predicted"/>
<dbReference type="Pfam" id="PF00563">
    <property type="entry name" value="EAL"/>
    <property type="match status" value="1"/>
</dbReference>
<dbReference type="InterPro" id="IPR043128">
    <property type="entry name" value="Rev_trsase/Diguanyl_cyclase"/>
</dbReference>
<dbReference type="AlphaFoldDB" id="A0A9X2T3G7"/>
<dbReference type="PANTHER" id="PTHR33121:SF70">
    <property type="entry name" value="SIGNALING PROTEIN YKOW"/>
    <property type="match status" value="1"/>
</dbReference>
<evidence type="ECO:0000313" key="5">
    <source>
        <dbReference type="Proteomes" id="UP001151088"/>
    </source>
</evidence>
<dbReference type="InterPro" id="IPR050706">
    <property type="entry name" value="Cyclic-di-GMP_PDE-like"/>
</dbReference>
<keyword evidence="5" id="KW-1185">Reference proteome</keyword>
<dbReference type="Gene3D" id="3.20.20.450">
    <property type="entry name" value="EAL domain"/>
    <property type="match status" value="1"/>
</dbReference>
<reference evidence="4" key="1">
    <citation type="submission" date="2022-08" db="EMBL/GenBank/DDBJ databases">
        <authorList>
            <person name="Li F."/>
        </authorList>
    </citation>
    <scope>NUCLEOTIDE SEQUENCE</scope>
    <source>
        <strain evidence="4">MQZ15Z-1</strain>
    </source>
</reference>
<dbReference type="PROSITE" id="PS50883">
    <property type="entry name" value="EAL"/>
    <property type="match status" value="1"/>
</dbReference>
<keyword evidence="1" id="KW-0472">Membrane</keyword>
<dbReference type="InterPro" id="IPR029787">
    <property type="entry name" value="Nucleotide_cyclase"/>
</dbReference>
<dbReference type="SMART" id="SM00267">
    <property type="entry name" value="GGDEF"/>
    <property type="match status" value="1"/>
</dbReference>
<dbReference type="InterPro" id="IPR001633">
    <property type="entry name" value="EAL_dom"/>
</dbReference>
<dbReference type="NCBIfam" id="TIGR00254">
    <property type="entry name" value="GGDEF"/>
    <property type="match status" value="1"/>
</dbReference>
<dbReference type="CDD" id="cd01948">
    <property type="entry name" value="EAL"/>
    <property type="match status" value="1"/>
</dbReference>
<evidence type="ECO:0000313" key="4">
    <source>
        <dbReference type="EMBL" id="MCS0497315.1"/>
    </source>
</evidence>
<feature type="domain" description="GGDEF" evidence="3">
    <location>
        <begin position="113"/>
        <end position="242"/>
    </location>
</feature>
<feature type="domain" description="EAL" evidence="2">
    <location>
        <begin position="251"/>
        <end position="501"/>
    </location>
</feature>
<comment type="caution">
    <text evidence="4">The sequence shown here is derived from an EMBL/GenBank/DDBJ whole genome shotgun (WGS) entry which is preliminary data.</text>
</comment>
<dbReference type="Proteomes" id="UP001151088">
    <property type="component" value="Unassembled WGS sequence"/>
</dbReference>
<dbReference type="PROSITE" id="PS50887">
    <property type="entry name" value="GGDEF"/>
    <property type="match status" value="1"/>
</dbReference>
<evidence type="ECO:0000259" key="3">
    <source>
        <dbReference type="PROSITE" id="PS50887"/>
    </source>
</evidence>
<feature type="transmembrane region" description="Helical" evidence="1">
    <location>
        <begin position="46"/>
        <end position="66"/>
    </location>
</feature>
<gene>
    <name evidence="4" type="ORF">NVS89_19690</name>
</gene>
<dbReference type="InterPro" id="IPR000160">
    <property type="entry name" value="GGDEF_dom"/>
</dbReference>
<dbReference type="PANTHER" id="PTHR33121">
    <property type="entry name" value="CYCLIC DI-GMP PHOSPHODIESTERASE PDEF"/>
    <property type="match status" value="1"/>
</dbReference>
<keyword evidence="1" id="KW-0812">Transmembrane</keyword>
<dbReference type="Pfam" id="PF00990">
    <property type="entry name" value="GGDEF"/>
    <property type="match status" value="1"/>
</dbReference>
<dbReference type="SMART" id="SM00052">
    <property type="entry name" value="EAL"/>
    <property type="match status" value="1"/>
</dbReference>
<dbReference type="Gene3D" id="3.30.70.270">
    <property type="match status" value="1"/>
</dbReference>
<dbReference type="CDD" id="cd01949">
    <property type="entry name" value="GGDEF"/>
    <property type="match status" value="1"/>
</dbReference>
<dbReference type="EMBL" id="JANTHZ010000012">
    <property type="protein sequence ID" value="MCS0497315.1"/>
    <property type="molecule type" value="Genomic_DNA"/>
</dbReference>
<accession>A0A9X2T3G7</accession>
<dbReference type="GO" id="GO:0071111">
    <property type="term" value="F:cyclic-guanylate-specific phosphodiesterase activity"/>
    <property type="evidence" value="ECO:0007669"/>
    <property type="project" value="InterPro"/>
</dbReference>
<evidence type="ECO:0000256" key="1">
    <source>
        <dbReference type="SAM" id="Phobius"/>
    </source>
</evidence>
<dbReference type="InterPro" id="IPR035919">
    <property type="entry name" value="EAL_sf"/>
</dbReference>
<protein>
    <submittedName>
        <fullName evidence="4">Bifunctional diguanylate cyclase/phosphodiesterase</fullName>
    </submittedName>
</protein>
<organism evidence="4 5">
    <name type="scientific">Ancylobacter mangrovi</name>
    <dbReference type="NCBI Taxonomy" id="2972472"/>
    <lineage>
        <taxon>Bacteria</taxon>
        <taxon>Pseudomonadati</taxon>
        <taxon>Pseudomonadota</taxon>
        <taxon>Alphaproteobacteria</taxon>
        <taxon>Hyphomicrobiales</taxon>
        <taxon>Xanthobacteraceae</taxon>
        <taxon>Ancylobacter</taxon>
    </lineage>
</organism>